<evidence type="ECO:0000256" key="1">
    <source>
        <dbReference type="SAM" id="MobiDB-lite"/>
    </source>
</evidence>
<proteinExistence type="predicted"/>
<feature type="region of interest" description="Disordered" evidence="1">
    <location>
        <begin position="123"/>
        <end position="177"/>
    </location>
</feature>
<reference evidence="2 3" key="1">
    <citation type="submission" date="2024-01" db="EMBL/GenBank/DDBJ databases">
        <title>A draft genome for the cacao thread blight pathogen Marasmiellus scandens.</title>
        <authorList>
            <person name="Baruah I.K."/>
            <person name="Leung J."/>
            <person name="Bukari Y."/>
            <person name="Amoako-Attah I."/>
            <person name="Meinhardt L.W."/>
            <person name="Bailey B.A."/>
            <person name="Cohen S.P."/>
        </authorList>
    </citation>
    <scope>NUCLEOTIDE SEQUENCE [LARGE SCALE GENOMIC DNA]</scope>
    <source>
        <strain evidence="2 3">GH-19</strain>
    </source>
</reference>
<dbReference type="Proteomes" id="UP001498398">
    <property type="component" value="Unassembled WGS sequence"/>
</dbReference>
<dbReference type="Gene3D" id="6.20.50.20">
    <property type="match status" value="1"/>
</dbReference>
<sequence length="177" mass="19482">MDPATKFHTALPFSLYSVSPALSALHVTRIRRESPETPLDACARCGTLLRHGSSTRIARGTHRKRCLQSKCNACGWMNEQPIAAGNESLFSKRNPNAPVQHQISAPSREVVISRVEKVQTVPDIKSPVIPNPGPKSKPRPKKKAGLQEMLARNRLKEEKEKQTNQKSSGLAAFLDGL</sequence>
<accession>A0ABR1K210</accession>
<dbReference type="EMBL" id="JBANRG010000002">
    <property type="protein sequence ID" value="KAK7470572.1"/>
    <property type="molecule type" value="Genomic_DNA"/>
</dbReference>
<feature type="compositionally biased region" description="Basic and acidic residues" evidence="1">
    <location>
        <begin position="154"/>
        <end position="163"/>
    </location>
</feature>
<keyword evidence="3" id="KW-1185">Reference proteome</keyword>
<protein>
    <submittedName>
        <fullName evidence="2">Uncharacterized protein</fullName>
    </submittedName>
</protein>
<gene>
    <name evidence="2" type="ORF">VKT23_001996</name>
</gene>
<evidence type="ECO:0000313" key="2">
    <source>
        <dbReference type="EMBL" id="KAK7470572.1"/>
    </source>
</evidence>
<evidence type="ECO:0000313" key="3">
    <source>
        <dbReference type="Proteomes" id="UP001498398"/>
    </source>
</evidence>
<comment type="caution">
    <text evidence="2">The sequence shown here is derived from an EMBL/GenBank/DDBJ whole genome shotgun (WGS) entry which is preliminary data.</text>
</comment>
<name>A0ABR1K210_9AGAR</name>
<organism evidence="2 3">
    <name type="scientific">Marasmiellus scandens</name>
    <dbReference type="NCBI Taxonomy" id="2682957"/>
    <lineage>
        <taxon>Eukaryota</taxon>
        <taxon>Fungi</taxon>
        <taxon>Dikarya</taxon>
        <taxon>Basidiomycota</taxon>
        <taxon>Agaricomycotina</taxon>
        <taxon>Agaricomycetes</taxon>
        <taxon>Agaricomycetidae</taxon>
        <taxon>Agaricales</taxon>
        <taxon>Marasmiineae</taxon>
        <taxon>Omphalotaceae</taxon>
        <taxon>Marasmiellus</taxon>
    </lineage>
</organism>